<comment type="caution">
    <text evidence="1">The sequence shown here is derived from an EMBL/GenBank/DDBJ whole genome shotgun (WGS) entry which is preliminary data.</text>
</comment>
<dbReference type="EMBL" id="SDPD01000009">
    <property type="protein sequence ID" value="TPH20699.1"/>
    <property type="molecule type" value="Genomic_DNA"/>
</dbReference>
<accession>A0A502LCR5</accession>
<dbReference type="RefSeq" id="WP_140527777.1">
    <property type="nucleotide sequence ID" value="NZ_SDPD01000009.1"/>
</dbReference>
<protein>
    <submittedName>
        <fullName evidence="1">Uncharacterized protein</fullName>
    </submittedName>
</protein>
<dbReference type="AlphaFoldDB" id="A0A502LCR5"/>
<reference evidence="1 2" key="1">
    <citation type="submission" date="2019-01" db="EMBL/GenBank/DDBJ databases">
        <title>Comparative genomic analysis identifies haemin-independent Haemophilus haemolyticus: a formal re-classification of Haemophilus intermedius.</title>
        <authorList>
            <person name="Harris T.M."/>
            <person name="Price E.P."/>
            <person name="Sarovich D.S."/>
            <person name="Norskov-Lauritsen N."/>
            <person name="Beissbarth J."/>
            <person name="Chang A.B."/>
            <person name="Smith-Vaughan H.C."/>
        </authorList>
    </citation>
    <scope>NUCLEOTIDE SEQUENCE [LARGE SCALE GENOMIC DNA]</scope>
    <source>
        <strain evidence="1 2">60982 B Hi-1</strain>
    </source>
</reference>
<sequence length="71" mass="8351">MFVVGWNREQCDTFQVESLDEHIRYNLEAFHEDTTASWAMVGIFKTHEEATEYCAKLLAIRNARLDELSNR</sequence>
<evidence type="ECO:0000313" key="2">
    <source>
        <dbReference type="Proteomes" id="UP000316282"/>
    </source>
</evidence>
<organism evidence="1 2">
    <name type="scientific">Haemophilus haemolyticus</name>
    <dbReference type="NCBI Taxonomy" id="726"/>
    <lineage>
        <taxon>Bacteria</taxon>
        <taxon>Pseudomonadati</taxon>
        <taxon>Pseudomonadota</taxon>
        <taxon>Gammaproteobacteria</taxon>
        <taxon>Pasteurellales</taxon>
        <taxon>Pasteurellaceae</taxon>
        <taxon>Haemophilus</taxon>
    </lineage>
</organism>
<name>A0A502LCR5_HAEHA</name>
<proteinExistence type="predicted"/>
<gene>
    <name evidence="1" type="ORF">EUX52_07735</name>
</gene>
<dbReference type="Proteomes" id="UP000316282">
    <property type="component" value="Unassembled WGS sequence"/>
</dbReference>
<evidence type="ECO:0000313" key="1">
    <source>
        <dbReference type="EMBL" id="TPH20699.1"/>
    </source>
</evidence>